<evidence type="ECO:0000313" key="15">
    <source>
        <dbReference type="Proteomes" id="UP000247609"/>
    </source>
</evidence>
<gene>
    <name evidence="14" type="ORF">CFR71_12690</name>
</gene>
<dbReference type="GO" id="GO:0051536">
    <property type="term" value="F:iron-sulfur cluster binding"/>
    <property type="evidence" value="ECO:0007669"/>
    <property type="project" value="UniProtKB-KW"/>
</dbReference>
<evidence type="ECO:0000256" key="9">
    <source>
        <dbReference type="ARBA" id="ARBA00023004"/>
    </source>
</evidence>
<keyword evidence="6" id="KW-0808">Transferase</keyword>
<organism evidence="14 15">
    <name type="scientific">Novacetimonas pomaceti</name>
    <dbReference type="NCBI Taxonomy" id="2021998"/>
    <lineage>
        <taxon>Bacteria</taxon>
        <taxon>Pseudomonadati</taxon>
        <taxon>Pseudomonadota</taxon>
        <taxon>Alphaproteobacteria</taxon>
        <taxon>Acetobacterales</taxon>
        <taxon>Acetobacteraceae</taxon>
        <taxon>Novacetimonas</taxon>
    </lineage>
</organism>
<keyword evidence="10" id="KW-0411">Iron-sulfur</keyword>
<evidence type="ECO:0000256" key="12">
    <source>
        <dbReference type="RuleBase" id="RU004504"/>
    </source>
</evidence>
<keyword evidence="9" id="KW-0408">Iron</keyword>
<comment type="caution">
    <text evidence="14">The sequence shown here is derived from an EMBL/GenBank/DDBJ whole genome shotgun (WGS) entry which is preliminary data.</text>
</comment>
<dbReference type="InterPro" id="IPR015422">
    <property type="entry name" value="PyrdxlP-dep_Trfase_small"/>
</dbReference>
<dbReference type="Proteomes" id="UP000247609">
    <property type="component" value="Unassembled WGS sequence"/>
</dbReference>
<dbReference type="PANTHER" id="PTHR11601">
    <property type="entry name" value="CYSTEINE DESULFURYLASE FAMILY MEMBER"/>
    <property type="match status" value="1"/>
</dbReference>
<dbReference type="AlphaFoldDB" id="A0A318QAG2"/>
<dbReference type="InterPro" id="IPR015424">
    <property type="entry name" value="PyrdxlP-dep_Trfase"/>
</dbReference>
<dbReference type="GO" id="GO:0046872">
    <property type="term" value="F:metal ion binding"/>
    <property type="evidence" value="ECO:0007669"/>
    <property type="project" value="UniProtKB-KW"/>
</dbReference>
<reference evidence="14 15" key="1">
    <citation type="submission" date="2017-07" db="EMBL/GenBank/DDBJ databases">
        <title>A draft genome sequence of Komagataeibacter sp. T5K1.</title>
        <authorList>
            <person name="Skraban J."/>
            <person name="Cleenwerck I."/>
            <person name="Vandamme P."/>
            <person name="Trcek J."/>
        </authorList>
    </citation>
    <scope>NUCLEOTIDE SEQUENCE [LARGE SCALE GENOMIC DNA]</scope>
    <source>
        <strain evidence="14 15">T5K1</strain>
    </source>
</reference>
<accession>A0A318QAG2</accession>
<keyword evidence="7" id="KW-0479">Metal-binding</keyword>
<dbReference type="EC" id="2.8.1.7" evidence="4"/>
<keyword evidence="8" id="KW-0663">Pyridoxal phosphate</keyword>
<proteinExistence type="inferred from homology"/>
<dbReference type="InterPro" id="IPR015421">
    <property type="entry name" value="PyrdxlP-dep_Trfase_major"/>
</dbReference>
<evidence type="ECO:0000256" key="5">
    <source>
        <dbReference type="ARBA" id="ARBA00013558"/>
    </source>
</evidence>
<dbReference type="Gene3D" id="3.40.640.10">
    <property type="entry name" value="Type I PLP-dependent aspartate aminotransferase-like (Major domain)"/>
    <property type="match status" value="1"/>
</dbReference>
<evidence type="ECO:0000256" key="10">
    <source>
        <dbReference type="ARBA" id="ARBA00023014"/>
    </source>
</evidence>
<evidence type="ECO:0000256" key="3">
    <source>
        <dbReference type="ARBA" id="ARBA00006490"/>
    </source>
</evidence>
<dbReference type="InterPro" id="IPR000192">
    <property type="entry name" value="Aminotrans_V_dom"/>
</dbReference>
<evidence type="ECO:0000256" key="6">
    <source>
        <dbReference type="ARBA" id="ARBA00022679"/>
    </source>
</evidence>
<comment type="cofactor">
    <cofactor evidence="1 12">
        <name>pyridoxal 5'-phosphate</name>
        <dbReference type="ChEBI" id="CHEBI:597326"/>
    </cofactor>
</comment>
<evidence type="ECO:0000313" key="14">
    <source>
        <dbReference type="EMBL" id="PYD74804.1"/>
    </source>
</evidence>
<dbReference type="Gene3D" id="3.90.1150.10">
    <property type="entry name" value="Aspartate Aminotransferase, domain 1"/>
    <property type="match status" value="1"/>
</dbReference>
<evidence type="ECO:0000256" key="2">
    <source>
        <dbReference type="ARBA" id="ARBA00003120"/>
    </source>
</evidence>
<dbReference type="GO" id="GO:0031071">
    <property type="term" value="F:cysteine desulfurase activity"/>
    <property type="evidence" value="ECO:0007669"/>
    <property type="project" value="UniProtKB-EC"/>
</dbReference>
<sequence>MMDRPIYLDNFSTTSLSPYALSEMTQALSMTGNASSPHVAGARALARINDAREKVADLIGALPVEIFFTSGATEANNLVLRGMACWAKANEPRRRRIIISAIEHKSVLETALSLTSLGFEVVQAPVRRDGLVDPELLSTLVDGQTLLVSLMHVNNETGIVQPIGAAVDIAHGHGALFHCDAAQAVGKLPVDVLELGVDYLSLSAHKCHGPMGIGALYIAADAPKPFTQNIGGGQERGVRSGTEPVPLIVGFGAAAAEARHRLPRDAVHSAQLVTRFLAGLDARHVRYHRVSIGVSTIPGGITLIFPGVCADELVNMVSRELCISTGSACNRGSVQPSYVFTSMGFSKDEANNIIRFSFSRFNTFEDADGAAMILAQAIETV</sequence>
<dbReference type="RefSeq" id="WP_110531708.1">
    <property type="nucleotide sequence ID" value="NZ_NOXG01000022.1"/>
</dbReference>
<comment type="similarity">
    <text evidence="3">Belongs to the class-V pyridoxal-phosphate-dependent aminotransferase family. NifS/IscS subfamily.</text>
</comment>
<evidence type="ECO:0000256" key="4">
    <source>
        <dbReference type="ARBA" id="ARBA00012239"/>
    </source>
</evidence>
<evidence type="ECO:0000259" key="13">
    <source>
        <dbReference type="Pfam" id="PF00266"/>
    </source>
</evidence>
<dbReference type="PANTHER" id="PTHR11601:SF34">
    <property type="entry name" value="CYSTEINE DESULFURASE"/>
    <property type="match status" value="1"/>
</dbReference>
<name>A0A318QAG2_9PROT</name>
<dbReference type="SUPFAM" id="SSF53383">
    <property type="entry name" value="PLP-dependent transferases"/>
    <property type="match status" value="1"/>
</dbReference>
<dbReference type="PIRSF" id="PIRSF005572">
    <property type="entry name" value="NifS"/>
    <property type="match status" value="1"/>
</dbReference>
<dbReference type="InterPro" id="IPR016454">
    <property type="entry name" value="Cysteine_dSase"/>
</dbReference>
<comment type="function">
    <text evidence="2">Catalyzes the removal of elemental sulfur atoms from cysteine to produce alanine. Seems to participate in the biosynthesis of the nitrogenase metalloclusters by providing the inorganic sulfur required for the Fe-S core formation.</text>
</comment>
<feature type="domain" description="Aminotransferase class V" evidence="13">
    <location>
        <begin position="6"/>
        <end position="368"/>
    </location>
</feature>
<evidence type="ECO:0000256" key="11">
    <source>
        <dbReference type="ARBA" id="ARBA00050776"/>
    </source>
</evidence>
<evidence type="ECO:0000256" key="7">
    <source>
        <dbReference type="ARBA" id="ARBA00022723"/>
    </source>
</evidence>
<dbReference type="InterPro" id="IPR020578">
    <property type="entry name" value="Aminotrans_V_PyrdxlP_BS"/>
</dbReference>
<evidence type="ECO:0000256" key="1">
    <source>
        <dbReference type="ARBA" id="ARBA00001933"/>
    </source>
</evidence>
<protein>
    <recommendedName>
        <fullName evidence="5">Cysteine desulfurase</fullName>
        <ecNumber evidence="4">2.8.1.7</ecNumber>
    </recommendedName>
</protein>
<dbReference type="Pfam" id="PF00266">
    <property type="entry name" value="Aminotran_5"/>
    <property type="match status" value="1"/>
</dbReference>
<dbReference type="EMBL" id="NOXG01000022">
    <property type="protein sequence ID" value="PYD74804.1"/>
    <property type="molecule type" value="Genomic_DNA"/>
</dbReference>
<evidence type="ECO:0000256" key="8">
    <source>
        <dbReference type="ARBA" id="ARBA00022898"/>
    </source>
</evidence>
<dbReference type="PROSITE" id="PS00595">
    <property type="entry name" value="AA_TRANSFER_CLASS_5"/>
    <property type="match status" value="1"/>
</dbReference>
<comment type="catalytic activity">
    <reaction evidence="11">
        <text>(sulfur carrier)-H + L-cysteine = (sulfur carrier)-SH + L-alanine</text>
        <dbReference type="Rhea" id="RHEA:43892"/>
        <dbReference type="Rhea" id="RHEA-COMP:14737"/>
        <dbReference type="Rhea" id="RHEA-COMP:14739"/>
        <dbReference type="ChEBI" id="CHEBI:29917"/>
        <dbReference type="ChEBI" id="CHEBI:35235"/>
        <dbReference type="ChEBI" id="CHEBI:57972"/>
        <dbReference type="ChEBI" id="CHEBI:64428"/>
        <dbReference type="EC" id="2.8.1.7"/>
    </reaction>
</comment>
<dbReference type="Gene3D" id="1.10.260.50">
    <property type="match status" value="1"/>
</dbReference>